<dbReference type="PATRIC" id="fig|1280952.3.peg.73"/>
<dbReference type="Proteomes" id="UP000024816">
    <property type="component" value="Unassembled WGS sequence"/>
</dbReference>
<dbReference type="EMBL" id="ARYJ01000001">
    <property type="protein sequence ID" value="KCZ90945.1"/>
    <property type="molecule type" value="Genomic_DNA"/>
</dbReference>
<gene>
    <name evidence="2" type="ORF">HJA_00365</name>
</gene>
<proteinExistence type="predicted"/>
<dbReference type="RefSeq" id="WP_035576875.1">
    <property type="nucleotide sequence ID" value="NZ_ARYJ01000001.1"/>
</dbReference>
<evidence type="ECO:0000313" key="2">
    <source>
        <dbReference type="EMBL" id="KCZ90945.1"/>
    </source>
</evidence>
<dbReference type="NCBIfam" id="TIGR02118">
    <property type="entry name" value="EthD family reductase"/>
    <property type="match status" value="1"/>
</dbReference>
<sequence>MIKLTFCLRRLPHLTREEFQTYWRETHAPLVAKHAKTLGILRYVQNHTAYDEMNAGMQASRGGPPSYDGVAELWFESEEAMAANTSEAAAKAGAELLEDEKKFIDLANSPLWFGDELEVVG</sequence>
<keyword evidence="3" id="KW-1185">Reference proteome</keyword>
<dbReference type="InterPro" id="IPR009799">
    <property type="entry name" value="EthD_dom"/>
</dbReference>
<dbReference type="eggNOG" id="ENOG5032WY3">
    <property type="taxonomic scope" value="Bacteria"/>
</dbReference>
<accession>A0A059FJW3</accession>
<organism evidence="2 3">
    <name type="scientific">Hyphomonas jannaschiana VP2</name>
    <dbReference type="NCBI Taxonomy" id="1280952"/>
    <lineage>
        <taxon>Bacteria</taxon>
        <taxon>Pseudomonadati</taxon>
        <taxon>Pseudomonadota</taxon>
        <taxon>Alphaproteobacteria</taxon>
        <taxon>Hyphomonadales</taxon>
        <taxon>Hyphomonadaceae</taxon>
        <taxon>Hyphomonas</taxon>
    </lineage>
</organism>
<comment type="caution">
    <text evidence="2">The sequence shown here is derived from an EMBL/GenBank/DDBJ whole genome shotgun (WGS) entry which is preliminary data.</text>
</comment>
<protein>
    <recommendedName>
        <fullName evidence="1">EthD domain-containing protein</fullName>
    </recommendedName>
</protein>
<feature type="domain" description="EthD" evidence="1">
    <location>
        <begin position="12"/>
        <end position="106"/>
    </location>
</feature>
<dbReference type="Pfam" id="PF07110">
    <property type="entry name" value="EthD"/>
    <property type="match status" value="1"/>
</dbReference>
<evidence type="ECO:0000259" key="1">
    <source>
        <dbReference type="Pfam" id="PF07110"/>
    </source>
</evidence>
<evidence type="ECO:0000313" key="3">
    <source>
        <dbReference type="Proteomes" id="UP000024816"/>
    </source>
</evidence>
<dbReference type="OrthoDB" id="6369070at2"/>
<reference evidence="2 3" key="1">
    <citation type="journal article" date="2014" name="Antonie Van Leeuwenhoek">
        <title>Hyphomonas beringensis sp. nov. and Hyphomonas chukchiensis sp. nov., isolated from surface seawater of the Bering Sea and Chukchi Sea.</title>
        <authorList>
            <person name="Li C."/>
            <person name="Lai Q."/>
            <person name="Li G."/>
            <person name="Dong C."/>
            <person name="Wang J."/>
            <person name="Liao Y."/>
            <person name="Shao Z."/>
        </authorList>
    </citation>
    <scope>NUCLEOTIDE SEQUENCE [LARGE SCALE GENOMIC DNA]</scope>
    <source>
        <strain evidence="2 3">VP2</strain>
    </source>
</reference>
<dbReference type="GO" id="GO:0016491">
    <property type="term" value="F:oxidoreductase activity"/>
    <property type="evidence" value="ECO:0007669"/>
    <property type="project" value="InterPro"/>
</dbReference>
<name>A0A059FJW3_9PROT</name>
<dbReference type="STRING" id="1280952.HJA_00365"/>
<dbReference type="InterPro" id="IPR011008">
    <property type="entry name" value="Dimeric_a/b-barrel"/>
</dbReference>
<dbReference type="SUPFAM" id="SSF54909">
    <property type="entry name" value="Dimeric alpha+beta barrel"/>
    <property type="match status" value="1"/>
</dbReference>
<dbReference type="Gene3D" id="3.30.70.100">
    <property type="match status" value="1"/>
</dbReference>
<dbReference type="AlphaFoldDB" id="A0A059FJW3"/>